<accession>A0A3B1E4V2</accession>
<dbReference type="PANTHER" id="PTHR43794:SF11">
    <property type="entry name" value="AMIDOHYDROLASE-RELATED DOMAIN-CONTAINING PROTEIN"/>
    <property type="match status" value="1"/>
</dbReference>
<dbReference type="Gene3D" id="2.30.40.10">
    <property type="entry name" value="Urease, subunit C, domain 1"/>
    <property type="match status" value="1"/>
</dbReference>
<dbReference type="InterPro" id="IPR011059">
    <property type="entry name" value="Metal-dep_hydrolase_composite"/>
</dbReference>
<dbReference type="EMBL" id="UOGL01000504">
    <property type="protein sequence ID" value="VAX41025.1"/>
    <property type="molecule type" value="Genomic_DNA"/>
</dbReference>
<evidence type="ECO:0000256" key="1">
    <source>
        <dbReference type="ARBA" id="ARBA00022801"/>
    </source>
</evidence>
<sequence length="434" mass="47858">MTSSATFIPPKKRVSLTARWVFPVDANPLEQGVIEIEAGGIVAVHQKRNSAAIDLGNVAIIPSLVNCHTHLELSDLSSPLETSTSFAHWIRSVITHRQERTEASQKIYEEGLQEATISGSTLVGDIVGVDWKPADSLHSKNQVIAFRELIGLLPEQQTEQLAAAKQHIDVIQEFISQNKIMPHLLSGLSPHAPYSVGFDLLKSIAHLATERNVPLAMHLAETTEEIELLKNGRGGLVEMLKEFGIWHNDLFPFSTTPLDYLKILATAPRALVVHGNYLSDEEIDFLAAHRQMTTIYCPRTHAYFSHSQHPWLQLLKKGANVALGTDSRASNPDLSLWQELLYLHQTNPKIPPQQLLELGTLAGARAFGLEEETGSLQAGKFADLAVVSLAKSNTNSPDTLLLQPSNQIIATMKRGEWLYQNDSVQHLTNNGGEN</sequence>
<dbReference type="AlphaFoldDB" id="A0A3B1E4V2"/>
<dbReference type="GO" id="GO:0016810">
    <property type="term" value="F:hydrolase activity, acting on carbon-nitrogen (but not peptide) bonds"/>
    <property type="evidence" value="ECO:0007669"/>
    <property type="project" value="InterPro"/>
</dbReference>
<dbReference type="Gene3D" id="3.20.20.140">
    <property type="entry name" value="Metal-dependent hydrolases"/>
    <property type="match status" value="1"/>
</dbReference>
<dbReference type="InterPro" id="IPR006680">
    <property type="entry name" value="Amidohydro-rel"/>
</dbReference>
<dbReference type="PANTHER" id="PTHR43794">
    <property type="entry name" value="AMINOHYDROLASE SSNA-RELATED"/>
    <property type="match status" value="1"/>
</dbReference>
<protein>
    <recommendedName>
        <fullName evidence="2">Amidohydrolase-related domain-containing protein</fullName>
    </recommendedName>
</protein>
<name>A0A3B1E4V2_9ZZZZ</name>
<gene>
    <name evidence="3" type="ORF">MNBD_PLANCTO02-2617</name>
</gene>
<organism evidence="3">
    <name type="scientific">hydrothermal vent metagenome</name>
    <dbReference type="NCBI Taxonomy" id="652676"/>
    <lineage>
        <taxon>unclassified sequences</taxon>
        <taxon>metagenomes</taxon>
        <taxon>ecological metagenomes</taxon>
    </lineage>
</organism>
<evidence type="ECO:0000313" key="3">
    <source>
        <dbReference type="EMBL" id="VAX41025.1"/>
    </source>
</evidence>
<dbReference type="InterPro" id="IPR050287">
    <property type="entry name" value="MTA/SAH_deaminase"/>
</dbReference>
<reference evidence="3" key="1">
    <citation type="submission" date="2018-06" db="EMBL/GenBank/DDBJ databases">
        <authorList>
            <person name="Zhirakovskaya E."/>
        </authorList>
    </citation>
    <scope>NUCLEOTIDE SEQUENCE</scope>
</reference>
<dbReference type="Pfam" id="PF01979">
    <property type="entry name" value="Amidohydro_1"/>
    <property type="match status" value="1"/>
</dbReference>
<evidence type="ECO:0000259" key="2">
    <source>
        <dbReference type="Pfam" id="PF01979"/>
    </source>
</evidence>
<keyword evidence="1" id="KW-0378">Hydrolase</keyword>
<dbReference type="InterPro" id="IPR032466">
    <property type="entry name" value="Metal_Hydrolase"/>
</dbReference>
<feature type="domain" description="Amidohydrolase-related" evidence="2">
    <location>
        <begin position="60"/>
        <end position="417"/>
    </location>
</feature>
<dbReference type="SUPFAM" id="SSF51556">
    <property type="entry name" value="Metallo-dependent hydrolases"/>
    <property type="match status" value="1"/>
</dbReference>
<proteinExistence type="predicted"/>
<dbReference type="SUPFAM" id="SSF51338">
    <property type="entry name" value="Composite domain of metallo-dependent hydrolases"/>
    <property type="match status" value="1"/>
</dbReference>